<proteinExistence type="inferred from homology"/>
<dbReference type="OrthoDB" id="9811721at2"/>
<feature type="transmembrane region" description="Helical" evidence="8">
    <location>
        <begin position="595"/>
        <end position="613"/>
    </location>
</feature>
<evidence type="ECO:0000256" key="7">
    <source>
        <dbReference type="ARBA" id="ARBA00023136"/>
    </source>
</evidence>
<evidence type="ECO:0000256" key="3">
    <source>
        <dbReference type="ARBA" id="ARBA00022448"/>
    </source>
</evidence>
<feature type="transmembrane region" description="Helical" evidence="8">
    <location>
        <begin position="300"/>
        <end position="321"/>
    </location>
</feature>
<evidence type="ECO:0000256" key="5">
    <source>
        <dbReference type="ARBA" id="ARBA00022692"/>
    </source>
</evidence>
<dbReference type="InterPro" id="IPR037294">
    <property type="entry name" value="ABC_BtuC-like"/>
</dbReference>
<comment type="caution">
    <text evidence="9">The sequence shown here is derived from an EMBL/GenBank/DDBJ whole genome shotgun (WGS) entry which is preliminary data.</text>
</comment>
<feature type="transmembrane region" description="Helical" evidence="8">
    <location>
        <begin position="86"/>
        <end position="105"/>
    </location>
</feature>
<keyword evidence="6 8" id="KW-1133">Transmembrane helix</keyword>
<dbReference type="Gene3D" id="1.10.3470.10">
    <property type="entry name" value="ABC transporter involved in vitamin B12 uptake, BtuC"/>
    <property type="match status" value="2"/>
</dbReference>
<feature type="transmembrane region" description="Helical" evidence="8">
    <location>
        <begin position="409"/>
        <end position="428"/>
    </location>
</feature>
<dbReference type="Pfam" id="PF01032">
    <property type="entry name" value="FecCD"/>
    <property type="match status" value="2"/>
</dbReference>
<keyword evidence="7 8" id="KW-0472">Membrane</keyword>
<dbReference type="GO" id="GO:0005886">
    <property type="term" value="C:plasma membrane"/>
    <property type="evidence" value="ECO:0007669"/>
    <property type="project" value="UniProtKB-SubCell"/>
</dbReference>
<dbReference type="PANTHER" id="PTHR30472">
    <property type="entry name" value="FERRIC ENTEROBACTIN TRANSPORT SYSTEM PERMEASE PROTEIN"/>
    <property type="match status" value="1"/>
</dbReference>
<evidence type="ECO:0000313" key="10">
    <source>
        <dbReference type="Proteomes" id="UP000266258"/>
    </source>
</evidence>
<evidence type="ECO:0000256" key="4">
    <source>
        <dbReference type="ARBA" id="ARBA00022475"/>
    </source>
</evidence>
<keyword evidence="4" id="KW-1003">Cell membrane</keyword>
<dbReference type="Proteomes" id="UP000266258">
    <property type="component" value="Unassembled WGS sequence"/>
</dbReference>
<feature type="transmembrane region" description="Helical" evidence="8">
    <location>
        <begin position="552"/>
        <end position="575"/>
    </location>
</feature>
<name>A0A3A1Y611_9GAMM</name>
<reference evidence="9 10" key="1">
    <citation type="submission" date="2017-08" db="EMBL/GenBank/DDBJ databases">
        <title>Reclassification of Bisgaard taxon 37 and 44.</title>
        <authorList>
            <person name="Christensen H."/>
        </authorList>
    </citation>
    <scope>NUCLEOTIDE SEQUENCE [LARGE SCALE GENOMIC DNA]</scope>
    <source>
        <strain evidence="9 10">B96_4</strain>
    </source>
</reference>
<feature type="transmembrane region" description="Helical" evidence="8">
    <location>
        <begin position="249"/>
        <end position="265"/>
    </location>
</feature>
<comment type="subcellular location">
    <subcellularLocation>
        <location evidence="1">Cell membrane</location>
        <topology evidence="1">Multi-pass membrane protein</topology>
    </subcellularLocation>
</comment>
<dbReference type="GO" id="GO:0022857">
    <property type="term" value="F:transmembrane transporter activity"/>
    <property type="evidence" value="ECO:0007669"/>
    <property type="project" value="InterPro"/>
</dbReference>
<evidence type="ECO:0000256" key="2">
    <source>
        <dbReference type="ARBA" id="ARBA00007935"/>
    </source>
</evidence>
<feature type="transmembrane region" description="Helical" evidence="8">
    <location>
        <begin position="57"/>
        <end position="74"/>
    </location>
</feature>
<keyword evidence="3" id="KW-0813">Transport</keyword>
<feature type="transmembrane region" description="Helical" evidence="8">
    <location>
        <begin position="111"/>
        <end position="133"/>
    </location>
</feature>
<comment type="similarity">
    <text evidence="2">Belongs to the binding-protein-dependent transport system permease family. FecCD subfamily.</text>
</comment>
<evidence type="ECO:0000256" key="1">
    <source>
        <dbReference type="ARBA" id="ARBA00004651"/>
    </source>
</evidence>
<organism evidence="9 10">
    <name type="scientific">Psittacicella melopsittaci</name>
    <dbReference type="NCBI Taxonomy" id="2028576"/>
    <lineage>
        <taxon>Bacteria</taxon>
        <taxon>Pseudomonadati</taxon>
        <taxon>Pseudomonadota</taxon>
        <taxon>Gammaproteobacteria</taxon>
        <taxon>Pasteurellales</taxon>
        <taxon>Psittacicellaceae</taxon>
        <taxon>Psittacicella</taxon>
    </lineage>
</organism>
<dbReference type="RefSeq" id="WP_119497592.1">
    <property type="nucleotide sequence ID" value="NZ_NRJH01000058.1"/>
</dbReference>
<feature type="transmembrane region" description="Helical" evidence="8">
    <location>
        <begin position="509"/>
        <end position="531"/>
    </location>
</feature>
<feature type="transmembrane region" description="Helical" evidence="8">
    <location>
        <begin position="379"/>
        <end position="397"/>
    </location>
</feature>
<dbReference type="PANTHER" id="PTHR30472:SF37">
    <property type="entry name" value="FE(3+) DICITRATE TRANSPORT SYSTEM PERMEASE PROTEIN FECD-RELATED"/>
    <property type="match status" value="1"/>
</dbReference>
<dbReference type="InterPro" id="IPR000522">
    <property type="entry name" value="ABC_transptr_permease_BtuC"/>
</dbReference>
<keyword evidence="5 8" id="KW-0812">Transmembrane</keyword>
<evidence type="ECO:0000256" key="6">
    <source>
        <dbReference type="ARBA" id="ARBA00022989"/>
    </source>
</evidence>
<feature type="transmembrane region" description="Helical" evidence="8">
    <location>
        <begin position="272"/>
        <end position="294"/>
    </location>
</feature>
<gene>
    <name evidence="9" type="ORF">CJP74_06795</name>
</gene>
<dbReference type="EMBL" id="NRJH01000058">
    <property type="protein sequence ID" value="RIY31627.1"/>
    <property type="molecule type" value="Genomic_DNA"/>
</dbReference>
<evidence type="ECO:0000256" key="8">
    <source>
        <dbReference type="SAM" id="Phobius"/>
    </source>
</evidence>
<dbReference type="GO" id="GO:0033214">
    <property type="term" value="P:siderophore-iron import into cell"/>
    <property type="evidence" value="ECO:0007669"/>
    <property type="project" value="TreeGrafter"/>
</dbReference>
<keyword evidence="10" id="KW-1185">Reference proteome</keyword>
<dbReference type="SUPFAM" id="SSF81345">
    <property type="entry name" value="ABC transporter involved in vitamin B12 uptake, BtuC"/>
    <property type="match status" value="2"/>
</dbReference>
<feature type="transmembrane region" description="Helical" evidence="8">
    <location>
        <begin position="221"/>
        <end position="243"/>
    </location>
</feature>
<evidence type="ECO:0000313" key="9">
    <source>
        <dbReference type="EMBL" id="RIY31627.1"/>
    </source>
</evidence>
<dbReference type="AlphaFoldDB" id="A0A3A1Y611"/>
<feature type="transmembrane region" description="Helical" evidence="8">
    <location>
        <begin position="341"/>
        <end position="359"/>
    </location>
</feature>
<dbReference type="NCBIfam" id="NF007866">
    <property type="entry name" value="PRK10577.1-2"/>
    <property type="match status" value="1"/>
</dbReference>
<feature type="transmembrane region" description="Helical" evidence="8">
    <location>
        <begin position="620"/>
        <end position="640"/>
    </location>
</feature>
<accession>A0A3A1Y611</accession>
<dbReference type="CDD" id="cd06550">
    <property type="entry name" value="TM_ABC_iron-siderophores_like"/>
    <property type="match status" value="2"/>
</dbReference>
<feature type="transmembrane region" description="Helical" evidence="8">
    <location>
        <begin position="434"/>
        <end position="453"/>
    </location>
</feature>
<sequence>MVRKLNIFIFILLGASIALASILTLKQLPQVGLSELLNSQTNNVKILLWQNYTLPRIVMAILAGLGLAVATVILQQLTKNNLASDSTLAVSSGAQLAIVIATVFFPSFLIFGVSFIAFAGALAALMLVLLLSMRKNTNHIIVILSGMVVSLYLGALSAVFILIFPEETRSVVIWAAGSLIQDSWLDSRNLFLGLTLLLALVLLFAKSFNMLSLDDASAKRLGVPVLRIRIIGLIIAAFIVGLIVARVGMLGFIGLISTAIVRNLGARTFKQVLFYAAVVSALLLLVTDLLLQLVDFYYQMQIPTGAVTSIIGTPVLLYIMFTDKARTTKVSQESKGHRKQGGIKTYITLISLCLLALLLNLSFRNDFSYTIFELRIPRILLEIGAAIILAISGLVLQRISNNPLASPELLGITSGVNLGLMATLLLFSGASLTALWLGGTLGAFFVLSIVMLLSVKSGLQPEKVLMVGISITALYDAAQRIFIATNDFRAYTLLSLTSGTTYNASLDSALILLIVAIVAFIVIYLLNKIFILISLHTPMATELGLNIFKTRLFFILLVAIIVTCVTLNIGSIMFVGLIAPHAAKFLGFYKPRPQLVVSISIAILLMLVADLLAKNIIYPYEIPVGLVATILGGIYFAYLVRKI</sequence>
<protein>
    <submittedName>
        <fullName evidence="9">Fe3+-hydroxamate ABC transporter permease FhuB</fullName>
    </submittedName>
</protein>
<feature type="transmembrane region" description="Helical" evidence="8">
    <location>
        <begin position="190"/>
        <end position="209"/>
    </location>
</feature>
<feature type="transmembrane region" description="Helical" evidence="8">
    <location>
        <begin position="140"/>
        <end position="164"/>
    </location>
</feature>